<dbReference type="Proteomes" id="UP000198612">
    <property type="component" value="Unassembled WGS sequence"/>
</dbReference>
<dbReference type="EMBL" id="FNBJ01000007">
    <property type="protein sequence ID" value="SDF17632.1"/>
    <property type="molecule type" value="Genomic_DNA"/>
</dbReference>
<dbReference type="EMBL" id="FOHG01000008">
    <property type="protein sequence ID" value="SES84881.1"/>
    <property type="molecule type" value="Genomic_DNA"/>
</dbReference>
<keyword evidence="4" id="KW-1185">Reference proteome</keyword>
<name>A0A1H9ZT34_9FIRM</name>
<reference evidence="3 4" key="1">
    <citation type="submission" date="2016-10" db="EMBL/GenBank/DDBJ databases">
        <authorList>
            <person name="Varghese N."/>
            <person name="Submissions S."/>
        </authorList>
    </citation>
    <scope>NUCLEOTIDE SEQUENCE [LARGE SCALE GENOMIC DNA]</scope>
    <source>
        <strain evidence="1 4">WG2</strain>
        <strain evidence="2 3">WG5</strain>
    </source>
</reference>
<dbReference type="AlphaFoldDB" id="A0A1H9ZT34"/>
<dbReference type="RefSeq" id="WP_089719770.1">
    <property type="nucleotide sequence ID" value="NZ_FNBJ01000007.1"/>
</dbReference>
<organism evidence="2 3">
    <name type="scientific">Halanaerobium congolense</name>
    <dbReference type="NCBI Taxonomy" id="54121"/>
    <lineage>
        <taxon>Bacteria</taxon>
        <taxon>Bacillati</taxon>
        <taxon>Bacillota</taxon>
        <taxon>Clostridia</taxon>
        <taxon>Halanaerobiales</taxon>
        <taxon>Halanaerobiaceae</taxon>
        <taxon>Halanaerobium</taxon>
    </lineage>
</organism>
<evidence type="ECO:0000313" key="2">
    <source>
        <dbReference type="EMBL" id="SES84881.1"/>
    </source>
</evidence>
<dbReference type="Gene3D" id="3.30.2310.40">
    <property type="match status" value="1"/>
</dbReference>
<dbReference type="Proteomes" id="UP000199519">
    <property type="component" value="Unassembled WGS sequence"/>
</dbReference>
<dbReference type="InterPro" id="IPR038493">
    <property type="entry name" value="MqsR_sf"/>
</dbReference>
<protein>
    <submittedName>
        <fullName evidence="2">Uncharacterized protein</fullName>
    </submittedName>
</protein>
<accession>A0A1H9ZT34</accession>
<evidence type="ECO:0000313" key="1">
    <source>
        <dbReference type="EMBL" id="SDF17632.1"/>
    </source>
</evidence>
<proteinExistence type="predicted"/>
<sequence length="134" mass="16347">MSDYQPQKHTDFEFEDILKYLKRAKIAVVQEKYNLSMNREKNKKFSEDYNLTAKKIENIILNLEVEDFCYAVDNEKEEFSHEILYVFCSREELNYFGKYKEVDIYIKFNLIEIANYLYIISFHKREKSVSFLFK</sequence>
<evidence type="ECO:0000313" key="3">
    <source>
        <dbReference type="Proteomes" id="UP000198612"/>
    </source>
</evidence>
<evidence type="ECO:0000313" key="4">
    <source>
        <dbReference type="Proteomes" id="UP000199519"/>
    </source>
</evidence>
<gene>
    <name evidence="1" type="ORF">SAMN04488598_10768</name>
    <name evidence="2" type="ORF">SAMN04515652_10868</name>
</gene>